<gene>
    <name evidence="1" type="ORF">DEO72_LG1g2676</name>
</gene>
<proteinExistence type="predicted"/>
<evidence type="ECO:0000313" key="2">
    <source>
        <dbReference type="Proteomes" id="UP000501690"/>
    </source>
</evidence>
<dbReference type="AlphaFoldDB" id="A0A4D6KUU1"/>
<evidence type="ECO:0000313" key="1">
    <source>
        <dbReference type="EMBL" id="QCD79039.1"/>
    </source>
</evidence>
<protein>
    <submittedName>
        <fullName evidence="1">Uncharacterized protein</fullName>
    </submittedName>
</protein>
<dbReference type="EMBL" id="CP039345">
    <property type="protein sequence ID" value="QCD79039.1"/>
    <property type="molecule type" value="Genomic_DNA"/>
</dbReference>
<keyword evidence="2" id="KW-1185">Reference proteome</keyword>
<name>A0A4D6KUU1_VIGUN</name>
<sequence>MTVAMVLTITRLTANGGCHFVFDLVLFRLRNGGYGCGSGAYCCNGGGSCSRFRYLEGDDAGLVRWIAAEMVVRCCIYGYSVQMRCWLRCINGVAVVENDGVEDAGAMEARSSGGYGNVAERCCGGEQWRLSVRSMADGGGM</sequence>
<organism evidence="1 2">
    <name type="scientific">Vigna unguiculata</name>
    <name type="common">Cowpea</name>
    <dbReference type="NCBI Taxonomy" id="3917"/>
    <lineage>
        <taxon>Eukaryota</taxon>
        <taxon>Viridiplantae</taxon>
        <taxon>Streptophyta</taxon>
        <taxon>Embryophyta</taxon>
        <taxon>Tracheophyta</taxon>
        <taxon>Spermatophyta</taxon>
        <taxon>Magnoliopsida</taxon>
        <taxon>eudicotyledons</taxon>
        <taxon>Gunneridae</taxon>
        <taxon>Pentapetalae</taxon>
        <taxon>rosids</taxon>
        <taxon>fabids</taxon>
        <taxon>Fabales</taxon>
        <taxon>Fabaceae</taxon>
        <taxon>Papilionoideae</taxon>
        <taxon>50 kb inversion clade</taxon>
        <taxon>NPAAA clade</taxon>
        <taxon>indigoferoid/millettioid clade</taxon>
        <taxon>Phaseoleae</taxon>
        <taxon>Vigna</taxon>
    </lineage>
</organism>
<dbReference type="Proteomes" id="UP000501690">
    <property type="component" value="Linkage Group LG1"/>
</dbReference>
<reference evidence="1 2" key="1">
    <citation type="submission" date="2019-04" db="EMBL/GenBank/DDBJ databases">
        <title>An improved genome assembly and genetic linkage map for asparagus bean, Vigna unguiculata ssp. sesquipedialis.</title>
        <authorList>
            <person name="Xia Q."/>
            <person name="Zhang R."/>
            <person name="Dong Y."/>
        </authorList>
    </citation>
    <scope>NUCLEOTIDE SEQUENCE [LARGE SCALE GENOMIC DNA]</scope>
    <source>
        <tissue evidence="1">Leaf</tissue>
    </source>
</reference>
<accession>A0A4D6KUU1</accession>